<organism evidence="2 3">
    <name type="scientific">Piloderma croceum (strain F 1598)</name>
    <dbReference type="NCBI Taxonomy" id="765440"/>
    <lineage>
        <taxon>Eukaryota</taxon>
        <taxon>Fungi</taxon>
        <taxon>Dikarya</taxon>
        <taxon>Basidiomycota</taxon>
        <taxon>Agaricomycotina</taxon>
        <taxon>Agaricomycetes</taxon>
        <taxon>Agaricomycetidae</taxon>
        <taxon>Atheliales</taxon>
        <taxon>Atheliaceae</taxon>
        <taxon>Piloderma</taxon>
    </lineage>
</organism>
<evidence type="ECO:0000256" key="1">
    <source>
        <dbReference type="SAM" id="MobiDB-lite"/>
    </source>
</evidence>
<dbReference type="InParanoid" id="A0A0C3GF20"/>
<dbReference type="HOGENOM" id="CLU_1901259_0_0_1"/>
<gene>
    <name evidence="2" type="ORF">PILCRDRAFT_813180</name>
</gene>
<protein>
    <submittedName>
        <fullName evidence="2">Uncharacterized protein</fullName>
    </submittedName>
</protein>
<name>A0A0C3GF20_PILCF</name>
<proteinExistence type="predicted"/>
<dbReference type="Proteomes" id="UP000054166">
    <property type="component" value="Unassembled WGS sequence"/>
</dbReference>
<dbReference type="EMBL" id="KN832975">
    <property type="protein sequence ID" value="KIM89246.1"/>
    <property type="molecule type" value="Genomic_DNA"/>
</dbReference>
<dbReference type="AlphaFoldDB" id="A0A0C3GF20"/>
<reference evidence="3" key="2">
    <citation type="submission" date="2015-01" db="EMBL/GenBank/DDBJ databases">
        <title>Evolutionary Origins and Diversification of the Mycorrhizal Mutualists.</title>
        <authorList>
            <consortium name="DOE Joint Genome Institute"/>
            <consortium name="Mycorrhizal Genomics Consortium"/>
            <person name="Kohler A."/>
            <person name="Kuo A."/>
            <person name="Nagy L.G."/>
            <person name="Floudas D."/>
            <person name="Copeland A."/>
            <person name="Barry K.W."/>
            <person name="Cichocki N."/>
            <person name="Veneault-Fourrey C."/>
            <person name="LaButti K."/>
            <person name="Lindquist E.A."/>
            <person name="Lipzen A."/>
            <person name="Lundell T."/>
            <person name="Morin E."/>
            <person name="Murat C."/>
            <person name="Riley R."/>
            <person name="Ohm R."/>
            <person name="Sun H."/>
            <person name="Tunlid A."/>
            <person name="Henrissat B."/>
            <person name="Grigoriev I.V."/>
            <person name="Hibbett D.S."/>
            <person name="Martin F."/>
        </authorList>
    </citation>
    <scope>NUCLEOTIDE SEQUENCE [LARGE SCALE GENOMIC DNA]</scope>
    <source>
        <strain evidence="3">F 1598</strain>
    </source>
</reference>
<keyword evidence="3" id="KW-1185">Reference proteome</keyword>
<sequence length="134" mass="15165">MPFVYSVTTVVDSNKWHSSDETRDTTRTLYSTLKSANKAAREWAKENKDEDDEDGPGDEGRYSSGGCYSESWDASKYESYSVEVEPEEIFGPDLMKGERDEPDTDDEREEDEEDSDGQSSEVEIVSPPAKRSRT</sequence>
<feature type="region of interest" description="Disordered" evidence="1">
    <location>
        <begin position="35"/>
        <end position="134"/>
    </location>
</feature>
<feature type="compositionally biased region" description="Basic and acidic residues" evidence="1">
    <location>
        <begin position="39"/>
        <end position="48"/>
    </location>
</feature>
<evidence type="ECO:0000313" key="3">
    <source>
        <dbReference type="Proteomes" id="UP000054166"/>
    </source>
</evidence>
<evidence type="ECO:0000313" key="2">
    <source>
        <dbReference type="EMBL" id="KIM89246.1"/>
    </source>
</evidence>
<reference evidence="2 3" key="1">
    <citation type="submission" date="2014-04" db="EMBL/GenBank/DDBJ databases">
        <authorList>
            <consortium name="DOE Joint Genome Institute"/>
            <person name="Kuo A."/>
            <person name="Tarkka M."/>
            <person name="Buscot F."/>
            <person name="Kohler A."/>
            <person name="Nagy L.G."/>
            <person name="Floudas D."/>
            <person name="Copeland A."/>
            <person name="Barry K.W."/>
            <person name="Cichocki N."/>
            <person name="Veneault-Fourrey C."/>
            <person name="LaButti K."/>
            <person name="Lindquist E.A."/>
            <person name="Lipzen A."/>
            <person name="Lundell T."/>
            <person name="Morin E."/>
            <person name="Murat C."/>
            <person name="Sun H."/>
            <person name="Tunlid A."/>
            <person name="Henrissat B."/>
            <person name="Grigoriev I.V."/>
            <person name="Hibbett D.S."/>
            <person name="Martin F."/>
            <person name="Nordberg H.P."/>
            <person name="Cantor M.N."/>
            <person name="Hua S.X."/>
        </authorList>
    </citation>
    <scope>NUCLEOTIDE SEQUENCE [LARGE SCALE GENOMIC DNA]</scope>
    <source>
        <strain evidence="2 3">F 1598</strain>
    </source>
</reference>
<feature type="non-terminal residue" evidence="2">
    <location>
        <position position="134"/>
    </location>
</feature>
<accession>A0A0C3GF20</accession>
<feature type="compositionally biased region" description="Acidic residues" evidence="1">
    <location>
        <begin position="100"/>
        <end position="116"/>
    </location>
</feature>
<dbReference type="OrthoDB" id="10427128at2759"/>